<protein>
    <recommendedName>
        <fullName evidence="4">WXG100 family type VII secretion target</fullName>
    </recommendedName>
</protein>
<feature type="compositionally biased region" description="Gly residues" evidence="1">
    <location>
        <begin position="527"/>
        <end position="543"/>
    </location>
</feature>
<feature type="region of interest" description="Disordered" evidence="1">
    <location>
        <begin position="214"/>
        <end position="338"/>
    </location>
</feature>
<evidence type="ECO:0000313" key="3">
    <source>
        <dbReference type="Proteomes" id="UP001183809"/>
    </source>
</evidence>
<feature type="compositionally biased region" description="Acidic residues" evidence="1">
    <location>
        <begin position="1018"/>
        <end position="1030"/>
    </location>
</feature>
<feature type="region of interest" description="Disordered" evidence="1">
    <location>
        <begin position="809"/>
        <end position="992"/>
    </location>
</feature>
<gene>
    <name evidence="2" type="ORF">RM764_15565</name>
</gene>
<feature type="compositionally biased region" description="Low complexity" evidence="1">
    <location>
        <begin position="730"/>
        <end position="749"/>
    </location>
</feature>
<feature type="compositionally biased region" description="Gly residues" evidence="1">
    <location>
        <begin position="504"/>
        <end position="514"/>
    </location>
</feature>
<feature type="compositionally biased region" description="Gly residues" evidence="1">
    <location>
        <begin position="289"/>
        <end position="309"/>
    </location>
</feature>
<feature type="compositionally biased region" description="Low complexity" evidence="1">
    <location>
        <begin position="223"/>
        <end position="241"/>
    </location>
</feature>
<feature type="compositionally biased region" description="Polar residues" evidence="1">
    <location>
        <begin position="979"/>
        <end position="989"/>
    </location>
</feature>
<dbReference type="Proteomes" id="UP001183809">
    <property type="component" value="Unassembled WGS sequence"/>
</dbReference>
<organism evidence="2 3">
    <name type="scientific">Streptomyces gibsoniae</name>
    <dbReference type="NCBI Taxonomy" id="3075529"/>
    <lineage>
        <taxon>Bacteria</taxon>
        <taxon>Bacillati</taxon>
        <taxon>Actinomycetota</taxon>
        <taxon>Actinomycetes</taxon>
        <taxon>Kitasatosporales</taxon>
        <taxon>Streptomycetaceae</taxon>
        <taxon>Streptomyces</taxon>
    </lineage>
</organism>
<feature type="region of interest" description="Disordered" evidence="1">
    <location>
        <begin position="555"/>
        <end position="601"/>
    </location>
</feature>
<accession>A0ABU2TU37</accession>
<feature type="compositionally biased region" description="Acidic residues" evidence="1">
    <location>
        <begin position="854"/>
        <end position="865"/>
    </location>
</feature>
<evidence type="ECO:0008006" key="4">
    <source>
        <dbReference type="Google" id="ProtNLM"/>
    </source>
</evidence>
<feature type="compositionally biased region" description="Gly residues" evidence="1">
    <location>
        <begin position="590"/>
        <end position="600"/>
    </location>
</feature>
<reference evidence="3" key="1">
    <citation type="submission" date="2023-07" db="EMBL/GenBank/DDBJ databases">
        <title>30 novel species of actinomycetes from the DSMZ collection.</title>
        <authorList>
            <person name="Nouioui I."/>
        </authorList>
    </citation>
    <scope>NUCLEOTIDE SEQUENCE [LARGE SCALE GENOMIC DNA]</scope>
    <source>
        <strain evidence="3">DSM 41699</strain>
    </source>
</reference>
<evidence type="ECO:0000313" key="2">
    <source>
        <dbReference type="EMBL" id="MDT0464426.1"/>
    </source>
</evidence>
<feature type="region of interest" description="Disordered" evidence="1">
    <location>
        <begin position="1"/>
        <end position="31"/>
    </location>
</feature>
<feature type="region of interest" description="Disordered" evidence="1">
    <location>
        <begin position="730"/>
        <end position="785"/>
    </location>
</feature>
<comment type="caution">
    <text evidence="2">The sequence shown here is derived from an EMBL/GenBank/DDBJ whole genome shotgun (WGS) entry which is preliminary data.</text>
</comment>
<feature type="region of interest" description="Disordered" evidence="1">
    <location>
        <begin position="1011"/>
        <end position="1059"/>
    </location>
</feature>
<feature type="compositionally biased region" description="Polar residues" evidence="1">
    <location>
        <begin position="1"/>
        <end position="11"/>
    </location>
</feature>
<sequence length="1059" mass="104671">MGSPDYNTGGFNDSGDGVFGDPGTDPGSINDYNSWDWKQIMAAINGMSAGTGSDSNQERAKGISDPQSLMDAAGHFLNAQVVLSGIAKAIAEQAKALAGDNGPWKGDAADAFLDMINTFSRQVKATSDVLSGGEAGNSVPQQLADNSVNLYNAQVKISDIDTWYANQAVRMGVKPMSNGLIPIHEKPELVEMMTSDMRAVLKSLAGEYQVTVDSVHTPPPVTSPTNNPNVPDNIPDVGNPDLTDPGNLPNVNPLDPQQFSAPNTPSTEAPTLPGLDPNEALATPAPFAGGTGVGGNAPDLGGLGDGGLGNSTLDPSALDQALNPTAFPGGSDLGGAPGLGLGGGPGLANFAASPFPGGLNTDAGSKLPLGSNLAEDPSSWADGATPEGFPGDTGVGGTGGLGAGDGLGAVSPEAFPGGLGTESGLPGGLNMPSLNNALESPNLAGSSEGLPAVGAGGMPMMPGMGAGGMPHGNATVDPSDASGLLDADAKPWTGDPSVADEIGGKGAEAGGDGLGLPLDEQAEAFPGGLGTDEGVGTGLGAGGMPMMPGMGAGGMPQGNGTVDPSDASGLLDAEAEPWTGDPETSEEIGGRGALAGGEGLGLPLDEEAEALPGALGTAEGETLGAGGMPMMPGMAGGNPAANAGTTDPSDASGLLEPDAEPWTGEPDAPDEIDGGAEAGGEGLVLPGAVAAQAFPEGVMIGSDGLPITPQSTADPVAPAAEVEEPAAPAVGEPAVPGMMPGTAAAATGPQEERSGASGLLAPDTLPWSPEADPDGDRPVVGAHDGLGESALPATLLGTAAVAAAGTAVGAGSADSGAAPAERRHRHRDDDGAAVILLPLGGGRGQGSSASADSGPEDPADGDGDGEATGPVPPQPTDEDRNSEARGPVPPQQLVSGDPYQQELPDDHVAPAPAGDPESEDTEAWDSAGSSFVPLLWSVPTEEEKEVQAPGYTTEDEQTWTDQAVAPLEEEADGPRLSTWRPNRSATTAPGETVIPAVPLRSFSGDPSELIAELPAQEPVEDETEAEEEQEQPSRGIADLLVQEGDTWGSAASDGAGAVL</sequence>
<dbReference type="RefSeq" id="WP_311695613.1">
    <property type="nucleotide sequence ID" value="NZ_JAVREY010000015.1"/>
</dbReference>
<feature type="compositionally biased region" description="Low complexity" evidence="1">
    <location>
        <begin position="809"/>
        <end position="819"/>
    </location>
</feature>
<dbReference type="EMBL" id="JAVREY010000015">
    <property type="protein sequence ID" value="MDT0464426.1"/>
    <property type="molecule type" value="Genomic_DNA"/>
</dbReference>
<evidence type="ECO:0000256" key="1">
    <source>
        <dbReference type="SAM" id="MobiDB-lite"/>
    </source>
</evidence>
<feature type="region of interest" description="Disordered" evidence="1">
    <location>
        <begin position="617"/>
        <end position="681"/>
    </location>
</feature>
<name>A0ABU2TU37_9ACTN</name>
<feature type="compositionally biased region" description="Polar residues" evidence="1">
    <location>
        <begin position="255"/>
        <end position="269"/>
    </location>
</feature>
<feature type="compositionally biased region" description="Low complexity" evidence="1">
    <location>
        <begin position="617"/>
        <end position="644"/>
    </location>
</feature>
<feature type="region of interest" description="Disordered" evidence="1">
    <location>
        <begin position="472"/>
        <end position="543"/>
    </location>
</feature>
<feature type="region of interest" description="Disordered" evidence="1">
    <location>
        <begin position="362"/>
        <end position="399"/>
    </location>
</feature>
<keyword evidence="3" id="KW-1185">Reference proteome</keyword>
<proteinExistence type="predicted"/>